<evidence type="ECO:0000259" key="2">
    <source>
        <dbReference type="PROSITE" id="PS50003"/>
    </source>
</evidence>
<feature type="compositionally biased region" description="Pro residues" evidence="1">
    <location>
        <begin position="477"/>
        <end position="498"/>
    </location>
</feature>
<dbReference type="InterPro" id="IPR051092">
    <property type="entry name" value="FYVE_RhoGEF_PH"/>
</dbReference>
<dbReference type="PANTHER" id="PTHR12673:SF159">
    <property type="entry name" value="LD03170P"/>
    <property type="match status" value="1"/>
</dbReference>
<comment type="caution">
    <text evidence="4">The sequence shown here is derived from an EMBL/GenBank/DDBJ whole genome shotgun (WGS) entry which is preliminary data.</text>
</comment>
<dbReference type="InterPro" id="IPR035899">
    <property type="entry name" value="DBL_dom_sf"/>
</dbReference>
<dbReference type="AlphaFoldDB" id="A0A1V9ZSM8"/>
<dbReference type="Pfam" id="PF00621">
    <property type="entry name" value="RhoGEF"/>
    <property type="match status" value="1"/>
</dbReference>
<feature type="region of interest" description="Disordered" evidence="1">
    <location>
        <begin position="439"/>
        <end position="505"/>
    </location>
</feature>
<dbReference type="OrthoDB" id="73373at2759"/>
<gene>
    <name evidence="4" type="ORF">ACHHYP_01966</name>
</gene>
<dbReference type="InterPro" id="IPR001849">
    <property type="entry name" value="PH_domain"/>
</dbReference>
<reference evidence="4 5" key="1">
    <citation type="journal article" date="2014" name="Genome Biol. Evol.">
        <title>The secreted proteins of Achlya hypogyna and Thraustotheca clavata identify the ancestral oomycete secretome and reveal gene acquisitions by horizontal gene transfer.</title>
        <authorList>
            <person name="Misner I."/>
            <person name="Blouin N."/>
            <person name="Leonard G."/>
            <person name="Richards T.A."/>
            <person name="Lane C.E."/>
        </authorList>
    </citation>
    <scope>NUCLEOTIDE SEQUENCE [LARGE SCALE GENOMIC DNA]</scope>
    <source>
        <strain evidence="4 5">ATCC 48635</strain>
    </source>
</reference>
<proteinExistence type="predicted"/>
<dbReference type="Gene3D" id="2.30.29.30">
    <property type="entry name" value="Pleckstrin-homology domain (PH domain)/Phosphotyrosine-binding domain (PTB)"/>
    <property type="match status" value="1"/>
</dbReference>
<evidence type="ECO:0008006" key="6">
    <source>
        <dbReference type="Google" id="ProtNLM"/>
    </source>
</evidence>
<sequence length="505" mass="54959">MPAEGLWQRIVQELIATEATYVALLSTLLDGLLLPLERSFVPEIRRAFQTPEVLPSFGLHGILAQLRDQHALFLGKPPAPSALTAAADELRAETWSDATLSGLNATLTLFAKVFRPLHAAYAVRHEDATAAFGMLRRNPAVAAVVAAFEAQRHEPVASLLILPIQRLPRYVLLLRELEKHVMGVGGARLAMETTASHVNVALQTVANTHKLLALQPLFPALDLAAKTWLRDGRLTKTTVQSRSAPRECLFHLFSDVLVYSDVAAYGPLRVRSVLPLADVVLAKSPDDKQPAIALVTARKCMLLTAETPALTAAWWQHLMMAAGVTDPRPETTTLRGLLEAPKDLDLGTAGCRHVVWFQKDRALKLGVLFVNTDVVVVAQCLALDKYKYVAHVLPAQIQGVDCEGGVFRVGVEDATQWILYGSGADDVVAAHKQARRRALVTKSPASEDNNADHSAVPMLPPGGLDELKQRLADPASRRPPPLFAPPVCPLQQYPPPIPAHRKKVV</sequence>
<dbReference type="GO" id="GO:0005085">
    <property type="term" value="F:guanyl-nucleotide exchange factor activity"/>
    <property type="evidence" value="ECO:0007669"/>
    <property type="project" value="InterPro"/>
</dbReference>
<feature type="domain" description="PH" evidence="2">
    <location>
        <begin position="227"/>
        <end position="323"/>
    </location>
</feature>
<dbReference type="PROSITE" id="PS50010">
    <property type="entry name" value="DH_2"/>
    <property type="match status" value="1"/>
</dbReference>
<accession>A0A1V9ZSM8</accession>
<dbReference type="EMBL" id="JNBR01000017">
    <property type="protein sequence ID" value="OQS01042.1"/>
    <property type="molecule type" value="Genomic_DNA"/>
</dbReference>
<name>A0A1V9ZSM8_ACHHY</name>
<dbReference type="Proteomes" id="UP000243579">
    <property type="component" value="Unassembled WGS sequence"/>
</dbReference>
<evidence type="ECO:0000256" key="1">
    <source>
        <dbReference type="SAM" id="MobiDB-lite"/>
    </source>
</evidence>
<dbReference type="SUPFAM" id="SSF48065">
    <property type="entry name" value="DBL homology domain (DH-domain)"/>
    <property type="match status" value="1"/>
</dbReference>
<evidence type="ECO:0000259" key="3">
    <source>
        <dbReference type="PROSITE" id="PS50010"/>
    </source>
</evidence>
<feature type="domain" description="DH" evidence="3">
    <location>
        <begin position="6"/>
        <end position="180"/>
    </location>
</feature>
<dbReference type="SUPFAM" id="SSF50729">
    <property type="entry name" value="PH domain-like"/>
    <property type="match status" value="1"/>
</dbReference>
<dbReference type="Gene3D" id="1.20.900.10">
    <property type="entry name" value="Dbl homology (DH) domain"/>
    <property type="match status" value="1"/>
</dbReference>
<evidence type="ECO:0000313" key="4">
    <source>
        <dbReference type="EMBL" id="OQS01042.1"/>
    </source>
</evidence>
<dbReference type="SMART" id="SM00233">
    <property type="entry name" value="PH"/>
    <property type="match status" value="1"/>
</dbReference>
<dbReference type="PANTHER" id="PTHR12673">
    <property type="entry name" value="FACIOGENITAL DYSPLASIA PROTEIN"/>
    <property type="match status" value="1"/>
</dbReference>
<dbReference type="PROSITE" id="PS50003">
    <property type="entry name" value="PH_DOMAIN"/>
    <property type="match status" value="1"/>
</dbReference>
<dbReference type="STRING" id="1202772.A0A1V9ZSM8"/>
<dbReference type="InterPro" id="IPR011993">
    <property type="entry name" value="PH-like_dom_sf"/>
</dbReference>
<dbReference type="SMART" id="SM00325">
    <property type="entry name" value="RhoGEF"/>
    <property type="match status" value="1"/>
</dbReference>
<dbReference type="InterPro" id="IPR000219">
    <property type="entry name" value="DH_dom"/>
</dbReference>
<evidence type="ECO:0000313" key="5">
    <source>
        <dbReference type="Proteomes" id="UP000243579"/>
    </source>
</evidence>
<keyword evidence="5" id="KW-1185">Reference proteome</keyword>
<organism evidence="4 5">
    <name type="scientific">Achlya hypogyna</name>
    <name type="common">Oomycete</name>
    <name type="synonym">Protoachlya hypogyna</name>
    <dbReference type="NCBI Taxonomy" id="1202772"/>
    <lineage>
        <taxon>Eukaryota</taxon>
        <taxon>Sar</taxon>
        <taxon>Stramenopiles</taxon>
        <taxon>Oomycota</taxon>
        <taxon>Saprolegniomycetes</taxon>
        <taxon>Saprolegniales</taxon>
        <taxon>Achlyaceae</taxon>
        <taxon>Achlya</taxon>
    </lineage>
</organism>
<protein>
    <recommendedName>
        <fullName evidence="6">DH domain-containing protein</fullName>
    </recommendedName>
</protein>
<dbReference type="GO" id="GO:0005737">
    <property type="term" value="C:cytoplasm"/>
    <property type="evidence" value="ECO:0007669"/>
    <property type="project" value="TreeGrafter"/>
</dbReference>